<evidence type="ECO:0000313" key="8">
    <source>
        <dbReference type="EMBL" id="SBW12340.1"/>
    </source>
</evidence>
<feature type="transmembrane region" description="Helical" evidence="6">
    <location>
        <begin position="449"/>
        <end position="469"/>
    </location>
</feature>
<keyword evidence="1" id="KW-0285">Flavoprotein</keyword>
<organism evidence="8">
    <name type="scientific">uncultured Desulfovibrio sp</name>
    <dbReference type="NCBI Taxonomy" id="167968"/>
    <lineage>
        <taxon>Bacteria</taxon>
        <taxon>Pseudomonadati</taxon>
        <taxon>Thermodesulfobacteriota</taxon>
        <taxon>Desulfovibrionia</taxon>
        <taxon>Desulfovibrionales</taxon>
        <taxon>Desulfovibrionaceae</taxon>
        <taxon>Desulfovibrio</taxon>
        <taxon>environmental samples</taxon>
    </lineage>
</organism>
<keyword evidence="4" id="KW-0521">NADP</keyword>
<keyword evidence="6" id="KW-0812">Transmembrane</keyword>
<dbReference type="SUPFAM" id="SSF51905">
    <property type="entry name" value="FAD/NAD(P)-binding domain"/>
    <property type="match status" value="1"/>
</dbReference>
<evidence type="ECO:0000256" key="4">
    <source>
        <dbReference type="ARBA" id="ARBA00022857"/>
    </source>
</evidence>
<dbReference type="RefSeq" id="WP_227118368.1">
    <property type="nucleotide sequence ID" value="NZ_LT598928.1"/>
</dbReference>
<reference evidence="8" key="1">
    <citation type="submission" date="2016-04" db="EMBL/GenBank/DDBJ databases">
        <authorList>
            <person name="Evans L.H."/>
            <person name="Alamgir A."/>
            <person name="Owens N."/>
            <person name="Weber N.D."/>
            <person name="Virtaneva K."/>
            <person name="Barbian K."/>
            <person name="Babar A."/>
            <person name="Rosenke K."/>
        </authorList>
    </citation>
    <scope>NUCLEOTIDE SEQUENCE</scope>
    <source>
        <strain evidence="8">92-2</strain>
    </source>
</reference>
<protein>
    <submittedName>
        <fullName evidence="8">Putative FAD-dependent pyridine nucleotide-disulfide oxidoreductase family protein</fullName>
    </submittedName>
</protein>
<evidence type="ECO:0000256" key="2">
    <source>
        <dbReference type="ARBA" id="ARBA00022729"/>
    </source>
</evidence>
<keyword evidence="6" id="KW-0472">Membrane</keyword>
<evidence type="ECO:0000256" key="5">
    <source>
        <dbReference type="ARBA" id="ARBA00023027"/>
    </source>
</evidence>
<sequence>MRCVVAGSGITGLTVALLLARQGHDVAVLEAGPRVAPLLRGFWREGLYFDTGFHCGGGLHAGGVLRRWLRALGVEKHLRQITTGRTEVFHFADGQVFQLPAGQAAVTEAVERQFPGAGPAMKAFLHHMDTELGHSPYLNPAVRAEPSFALHSAGSVAQYAESAGFPPHLRAMLGTRCLLYGVRPEESSLEEYSLVAGPYFQSSGSWQGGGLALVEALLGCLGELGVTVRCNAAVADIEADKAQGVRGVVLGDGSRLVCERCFFTGHPSQLEGLIPKGLMRPAYLHRINELPETRSAMLLFAETRDCLNENESIYLLPEPSAEELFQGVESAHPSIYLFCDRPQPDGRKAVMAVALMDDKDLPNGDPHPRPQSYVAWKRESAARLQAYIEKRLPELAGRWRILDAASPLTMRRWIHGATGSLYGVKHHLGAMPMLPVTRLPGLFLAGQNILLPGVLGGMVSAALAVGFSFGHDNALKEFRECAESE</sequence>
<keyword evidence="5" id="KW-0520">NAD</keyword>
<feature type="domain" description="Amine oxidase" evidence="7">
    <location>
        <begin position="10"/>
        <end position="455"/>
    </location>
</feature>
<evidence type="ECO:0000256" key="1">
    <source>
        <dbReference type="ARBA" id="ARBA00022630"/>
    </source>
</evidence>
<dbReference type="Gene3D" id="3.50.50.60">
    <property type="entry name" value="FAD/NAD(P)-binding domain"/>
    <property type="match status" value="2"/>
</dbReference>
<keyword evidence="6" id="KW-1133">Transmembrane helix</keyword>
<dbReference type="PANTHER" id="PTHR46091:SF3">
    <property type="entry name" value="AMINE OXIDASE DOMAIN-CONTAINING PROTEIN"/>
    <property type="match status" value="1"/>
</dbReference>
<dbReference type="PANTHER" id="PTHR46091">
    <property type="entry name" value="BLR7054 PROTEIN"/>
    <property type="match status" value="1"/>
</dbReference>
<dbReference type="GO" id="GO:0016491">
    <property type="term" value="F:oxidoreductase activity"/>
    <property type="evidence" value="ECO:0007669"/>
    <property type="project" value="InterPro"/>
</dbReference>
<accession>A0A212KL11</accession>
<evidence type="ECO:0000256" key="3">
    <source>
        <dbReference type="ARBA" id="ARBA00022827"/>
    </source>
</evidence>
<keyword evidence="2" id="KW-0732">Signal</keyword>
<dbReference type="AlphaFoldDB" id="A0A212KL11"/>
<evidence type="ECO:0000256" key="6">
    <source>
        <dbReference type="SAM" id="Phobius"/>
    </source>
</evidence>
<name>A0A212KL11_9BACT</name>
<proteinExistence type="predicted"/>
<dbReference type="InterPro" id="IPR052206">
    <property type="entry name" value="Retinol_saturase"/>
</dbReference>
<dbReference type="Pfam" id="PF01593">
    <property type="entry name" value="Amino_oxidase"/>
    <property type="match status" value="1"/>
</dbReference>
<dbReference type="InterPro" id="IPR036188">
    <property type="entry name" value="FAD/NAD-bd_sf"/>
</dbReference>
<gene>
    <name evidence="8" type="ORF">KM92DES2_20447</name>
</gene>
<dbReference type="InterPro" id="IPR002937">
    <property type="entry name" value="Amino_oxidase"/>
</dbReference>
<dbReference type="EMBL" id="FLUP01000002">
    <property type="protein sequence ID" value="SBW12340.1"/>
    <property type="molecule type" value="Genomic_DNA"/>
</dbReference>
<keyword evidence="3" id="KW-0274">FAD</keyword>
<evidence type="ECO:0000259" key="7">
    <source>
        <dbReference type="Pfam" id="PF01593"/>
    </source>
</evidence>